<dbReference type="EMBL" id="OU466857">
    <property type="protein sequence ID" value="CAH2034186.1"/>
    <property type="molecule type" value="Genomic_DNA"/>
</dbReference>
<protein>
    <submittedName>
        <fullName evidence="2">Uncharacterized protein</fullName>
    </submittedName>
</protein>
<gene>
    <name evidence="2" type="ORF">TAV2_LOCUS793</name>
</gene>
<feature type="signal peptide" evidence="1">
    <location>
        <begin position="1"/>
        <end position="27"/>
    </location>
</feature>
<dbReference type="PANTHER" id="PTHR33107:SF89">
    <property type="entry name" value="KUNITZ TRYPSIN INHIBITOR 2"/>
    <property type="match status" value="1"/>
</dbReference>
<keyword evidence="1" id="KW-0732">Signal</keyword>
<evidence type="ECO:0000313" key="3">
    <source>
        <dbReference type="Proteomes" id="UP000836841"/>
    </source>
</evidence>
<dbReference type="Gene3D" id="2.80.10.50">
    <property type="match status" value="1"/>
</dbReference>
<dbReference type="InterPro" id="IPR002160">
    <property type="entry name" value="Prot_inh_Kunz-lg"/>
</dbReference>
<accession>A0AAU9R8E6</accession>
<dbReference type="SUPFAM" id="SSF50386">
    <property type="entry name" value="STI-like"/>
    <property type="match status" value="1"/>
</dbReference>
<feature type="chain" id="PRO_5043739987" evidence="1">
    <location>
        <begin position="28"/>
        <end position="226"/>
    </location>
</feature>
<dbReference type="Pfam" id="PF00197">
    <property type="entry name" value="Kunitz_legume"/>
    <property type="match status" value="1"/>
</dbReference>
<name>A0AAU9R8E6_THLAR</name>
<proteinExistence type="predicted"/>
<dbReference type="GO" id="GO:0004866">
    <property type="term" value="F:endopeptidase inhibitor activity"/>
    <property type="evidence" value="ECO:0007669"/>
    <property type="project" value="InterPro"/>
</dbReference>
<dbReference type="AlphaFoldDB" id="A0AAU9R8E6"/>
<sequence length="226" mass="24673">MSNNKPAISFSFISLFLLVSAVAVTAGNEVEPVKDANGNPLKSQTQYFIQPVSDKKGGGLVPANIDFSQVCPLGVAQNPLPFQPGLPVTLSDPSSQKGTLSTNTDLIIEFQTPIWFCVSSKIWKVDTSSSSSHKHYVTTGGSSRTRESFFRIQKYGNDQNTYKLVQYQSSSAIKVIGSTPGLYDAPTLVLKDDADEKNAFPVKFREVDTSTENIFVKSGLRMFPSF</sequence>
<dbReference type="PANTHER" id="PTHR33107">
    <property type="entry name" value="KUNITZ TRYPSIN INHIBITOR 2"/>
    <property type="match status" value="1"/>
</dbReference>
<dbReference type="PRINTS" id="PR00291">
    <property type="entry name" value="KUNITZINHBTR"/>
</dbReference>
<dbReference type="InterPro" id="IPR011065">
    <property type="entry name" value="Kunitz_inhibitor_STI-like_sf"/>
</dbReference>
<reference evidence="2 3" key="1">
    <citation type="submission" date="2022-03" db="EMBL/GenBank/DDBJ databases">
        <authorList>
            <person name="Nunn A."/>
            <person name="Chopra R."/>
            <person name="Nunn A."/>
            <person name="Contreras Garrido A."/>
        </authorList>
    </citation>
    <scope>NUCLEOTIDE SEQUENCE [LARGE SCALE GENOMIC DNA]</scope>
</reference>
<organism evidence="2 3">
    <name type="scientific">Thlaspi arvense</name>
    <name type="common">Field penny-cress</name>
    <dbReference type="NCBI Taxonomy" id="13288"/>
    <lineage>
        <taxon>Eukaryota</taxon>
        <taxon>Viridiplantae</taxon>
        <taxon>Streptophyta</taxon>
        <taxon>Embryophyta</taxon>
        <taxon>Tracheophyta</taxon>
        <taxon>Spermatophyta</taxon>
        <taxon>Magnoliopsida</taxon>
        <taxon>eudicotyledons</taxon>
        <taxon>Gunneridae</taxon>
        <taxon>Pentapetalae</taxon>
        <taxon>rosids</taxon>
        <taxon>malvids</taxon>
        <taxon>Brassicales</taxon>
        <taxon>Brassicaceae</taxon>
        <taxon>Thlaspideae</taxon>
        <taxon>Thlaspi</taxon>
    </lineage>
</organism>
<dbReference type="Proteomes" id="UP000836841">
    <property type="component" value="Chromosome 1"/>
</dbReference>
<keyword evidence="3" id="KW-1185">Reference proteome</keyword>
<evidence type="ECO:0000256" key="1">
    <source>
        <dbReference type="SAM" id="SignalP"/>
    </source>
</evidence>
<dbReference type="SMART" id="SM00452">
    <property type="entry name" value="STI"/>
    <property type="match status" value="1"/>
</dbReference>
<evidence type="ECO:0000313" key="2">
    <source>
        <dbReference type="EMBL" id="CAH2034186.1"/>
    </source>
</evidence>